<evidence type="ECO:0000313" key="3">
    <source>
        <dbReference type="EMBL" id="CRK81515.1"/>
    </source>
</evidence>
<dbReference type="AlphaFoldDB" id="A0A0U1NU68"/>
<reference evidence="4" key="1">
    <citation type="submission" date="2015-05" db="EMBL/GenBank/DDBJ databases">
        <authorList>
            <person name="Urmite Genomes"/>
        </authorList>
    </citation>
    <scope>NUCLEOTIDE SEQUENCE [LARGE SCALE GENOMIC DNA]</scope>
    <source>
        <strain evidence="4">LF1</strain>
    </source>
</reference>
<dbReference type="OrthoDB" id="43562at2"/>
<dbReference type="Proteomes" id="UP000199087">
    <property type="component" value="Unassembled WGS sequence"/>
</dbReference>
<dbReference type="RefSeq" id="WP_090632685.1">
    <property type="nucleotide sequence ID" value="NZ_CVRB01000001.1"/>
</dbReference>
<feature type="transmembrane region" description="Helical" evidence="1">
    <location>
        <begin position="108"/>
        <end position="126"/>
    </location>
</feature>
<organism evidence="3 4">
    <name type="scientific">Neobacillus massiliamazoniensis</name>
    <dbReference type="NCBI Taxonomy" id="1499688"/>
    <lineage>
        <taxon>Bacteria</taxon>
        <taxon>Bacillati</taxon>
        <taxon>Bacillota</taxon>
        <taxon>Bacilli</taxon>
        <taxon>Bacillales</taxon>
        <taxon>Bacillaceae</taxon>
        <taxon>Neobacillus</taxon>
    </lineage>
</organism>
<dbReference type="PANTHER" id="PTHR31272:SF4">
    <property type="entry name" value="CYTOCHROME C-TYPE BIOGENESIS PROTEIN HI_1454-RELATED"/>
    <property type="match status" value="1"/>
</dbReference>
<keyword evidence="1 3" id="KW-0812">Transmembrane</keyword>
<proteinExistence type="predicted"/>
<dbReference type="EMBL" id="CVRB01000001">
    <property type="protein sequence ID" value="CRK81515.1"/>
    <property type="molecule type" value="Genomic_DNA"/>
</dbReference>
<accession>A0A0U1NU68</accession>
<dbReference type="InterPro" id="IPR039447">
    <property type="entry name" value="UreH-like_TM_dom"/>
</dbReference>
<dbReference type="InterPro" id="IPR051790">
    <property type="entry name" value="Cytochrome_c-biogenesis_DsbD"/>
</dbReference>
<feature type="domain" description="Urease accessory protein UreH-like transmembrane" evidence="2">
    <location>
        <begin position="31"/>
        <end position="235"/>
    </location>
</feature>
<evidence type="ECO:0000256" key="1">
    <source>
        <dbReference type="SAM" id="Phobius"/>
    </source>
</evidence>
<feature type="transmembrane region" description="Helical" evidence="1">
    <location>
        <begin position="181"/>
        <end position="206"/>
    </location>
</feature>
<sequence length="244" mass="26879">MYSLLSQISAVISKPFFIMANSLESWPILFALILGLVGALAPCQLTGNISAVTLYGNRSIQKKIAWKDVLFFTLGKVVAFSLLGILVWLLGKGVEQNLTSYFPWLRKLMGPLLIIVGLVMIGFIKLKGTLNLFKGSKEYKHENPFGSFMLGFSFSLAFCPTMFVLFFITLMPIVFSSPYGFILPSIFALGTAIPLLIVIAIIWYLGGSGVVMKKGRKFGAVIQRVAGVLILLLGIFDTLTYWSL</sequence>
<dbReference type="PANTHER" id="PTHR31272">
    <property type="entry name" value="CYTOCHROME C-TYPE BIOGENESIS PROTEIN HI_1454-RELATED"/>
    <property type="match status" value="1"/>
</dbReference>
<feature type="transmembrane region" description="Helical" evidence="1">
    <location>
        <begin position="28"/>
        <end position="57"/>
    </location>
</feature>
<dbReference type="Pfam" id="PF13386">
    <property type="entry name" value="DsbD_2"/>
    <property type="match status" value="1"/>
</dbReference>
<keyword evidence="4" id="KW-1185">Reference proteome</keyword>
<feature type="transmembrane region" description="Helical" evidence="1">
    <location>
        <begin position="69"/>
        <end position="88"/>
    </location>
</feature>
<feature type="transmembrane region" description="Helical" evidence="1">
    <location>
        <begin position="147"/>
        <end position="175"/>
    </location>
</feature>
<evidence type="ECO:0000259" key="2">
    <source>
        <dbReference type="Pfam" id="PF13386"/>
    </source>
</evidence>
<name>A0A0U1NU68_9BACI</name>
<feature type="transmembrane region" description="Helical" evidence="1">
    <location>
        <begin position="218"/>
        <end position="236"/>
    </location>
</feature>
<dbReference type="STRING" id="1499688.BN000_01419"/>
<protein>
    <submittedName>
        <fullName evidence="3">Cytochrome c biogenesis protein transmembrane region</fullName>
    </submittedName>
</protein>
<evidence type="ECO:0000313" key="4">
    <source>
        <dbReference type="Proteomes" id="UP000199087"/>
    </source>
</evidence>
<gene>
    <name evidence="3" type="ORF">BN000_01419</name>
</gene>
<keyword evidence="1" id="KW-0472">Membrane</keyword>
<keyword evidence="1" id="KW-1133">Transmembrane helix</keyword>